<dbReference type="Proteomes" id="UP001379235">
    <property type="component" value="Unassembled WGS sequence"/>
</dbReference>
<gene>
    <name evidence="1" type="ORF">WG900_17045</name>
</gene>
<dbReference type="RefSeq" id="WP_339969049.1">
    <property type="nucleotide sequence ID" value="NZ_JBBHJY010000010.1"/>
</dbReference>
<proteinExistence type="predicted"/>
<name>A0ABU8SCD1_9SPHN</name>
<organism evidence="1 2">
    <name type="scientific">Novosphingobium aquae</name>
    <dbReference type="NCBI Taxonomy" id="3133435"/>
    <lineage>
        <taxon>Bacteria</taxon>
        <taxon>Pseudomonadati</taxon>
        <taxon>Pseudomonadota</taxon>
        <taxon>Alphaproteobacteria</taxon>
        <taxon>Sphingomonadales</taxon>
        <taxon>Sphingomonadaceae</taxon>
        <taxon>Novosphingobium</taxon>
    </lineage>
</organism>
<reference evidence="1 2" key="1">
    <citation type="submission" date="2024-03" db="EMBL/GenBank/DDBJ databases">
        <authorList>
            <person name="Jo J.-H."/>
        </authorList>
    </citation>
    <scope>NUCLEOTIDE SEQUENCE [LARGE SCALE GENOMIC DNA]</scope>
    <source>
        <strain evidence="1 2">AS3R-12</strain>
    </source>
</reference>
<protein>
    <submittedName>
        <fullName evidence="1">Uncharacterized protein</fullName>
    </submittedName>
</protein>
<dbReference type="EMBL" id="JBBHJY010000010">
    <property type="protein sequence ID" value="MEJ6011623.1"/>
    <property type="molecule type" value="Genomic_DNA"/>
</dbReference>
<accession>A0ABU8SCD1</accession>
<sequence>MDKSGIAVRIGLVDGLEAQRFAARAHVGEFRLGHAHRGGEFRAGGIAAQLTAQFGFFFAQVTSEAIRIAIEALLIN</sequence>
<evidence type="ECO:0000313" key="2">
    <source>
        <dbReference type="Proteomes" id="UP001379235"/>
    </source>
</evidence>
<evidence type="ECO:0000313" key="1">
    <source>
        <dbReference type="EMBL" id="MEJ6011623.1"/>
    </source>
</evidence>
<keyword evidence="2" id="KW-1185">Reference proteome</keyword>
<comment type="caution">
    <text evidence="1">The sequence shown here is derived from an EMBL/GenBank/DDBJ whole genome shotgun (WGS) entry which is preliminary data.</text>
</comment>